<dbReference type="InterPro" id="IPR001451">
    <property type="entry name" value="Hexapep"/>
</dbReference>
<dbReference type="InterPro" id="IPR011004">
    <property type="entry name" value="Trimer_LpxA-like_sf"/>
</dbReference>
<dbReference type="InterPro" id="IPR050484">
    <property type="entry name" value="Transf_Hexapept/Carb_Anhydrase"/>
</dbReference>
<gene>
    <name evidence="1" type="ORF">ENS41_01755</name>
</gene>
<evidence type="ECO:0000313" key="1">
    <source>
        <dbReference type="EMBL" id="HGK27661.1"/>
    </source>
</evidence>
<dbReference type="AlphaFoldDB" id="A0A7C4GEM2"/>
<dbReference type="EMBL" id="DSUT01000032">
    <property type="protein sequence ID" value="HGK27661.1"/>
    <property type="molecule type" value="Genomic_DNA"/>
</dbReference>
<sequence length="175" mass="18314">MRPAPLVLAFGGHEPEIGAEVFIAPGAVVAGQVALGRGVGIWFNAVLRGDMAAIAVGDCSNIQDLAMVHVDYETPTVIGSRVTVGHRAIIHGATVEDECLIGMGAVILNRARIGTHSLVAAGAVVREGFVVPPGSLVAGIPAQVRRELTPAEQERLRVSAEDYYRRAQAYAAAIK</sequence>
<accession>A0A7C4GEM2</accession>
<dbReference type="PANTHER" id="PTHR13061">
    <property type="entry name" value="DYNACTIN SUBUNIT P25"/>
    <property type="match status" value="1"/>
</dbReference>
<dbReference type="Gene3D" id="2.160.10.10">
    <property type="entry name" value="Hexapeptide repeat proteins"/>
    <property type="match status" value="1"/>
</dbReference>
<proteinExistence type="predicted"/>
<protein>
    <submittedName>
        <fullName evidence="1">Gamma carbonic anhydrase family protein</fullName>
    </submittedName>
</protein>
<dbReference type="CDD" id="cd04645">
    <property type="entry name" value="LbH_gamma_CA_like"/>
    <property type="match status" value="1"/>
</dbReference>
<dbReference type="PANTHER" id="PTHR13061:SF29">
    <property type="entry name" value="GAMMA CARBONIC ANHYDRASE-LIKE 1, MITOCHONDRIAL-RELATED"/>
    <property type="match status" value="1"/>
</dbReference>
<organism evidence="1">
    <name type="scientific">candidate division WOR-3 bacterium</name>
    <dbReference type="NCBI Taxonomy" id="2052148"/>
    <lineage>
        <taxon>Bacteria</taxon>
        <taxon>Bacteria division WOR-3</taxon>
    </lineage>
</organism>
<reference evidence="1" key="1">
    <citation type="journal article" date="2020" name="mSystems">
        <title>Genome- and Community-Level Interaction Insights into Carbon Utilization and Element Cycling Functions of Hydrothermarchaeota in Hydrothermal Sediment.</title>
        <authorList>
            <person name="Zhou Z."/>
            <person name="Liu Y."/>
            <person name="Xu W."/>
            <person name="Pan J."/>
            <person name="Luo Z.H."/>
            <person name="Li M."/>
        </authorList>
    </citation>
    <scope>NUCLEOTIDE SEQUENCE [LARGE SCALE GENOMIC DNA]</scope>
    <source>
        <strain evidence="1">SpSt-488</strain>
    </source>
</reference>
<dbReference type="SUPFAM" id="SSF51161">
    <property type="entry name" value="Trimeric LpxA-like enzymes"/>
    <property type="match status" value="1"/>
</dbReference>
<comment type="caution">
    <text evidence="1">The sequence shown here is derived from an EMBL/GenBank/DDBJ whole genome shotgun (WGS) entry which is preliminary data.</text>
</comment>
<dbReference type="InterPro" id="IPR047324">
    <property type="entry name" value="LbH_gamma_CA-like"/>
</dbReference>
<dbReference type="Pfam" id="PF00132">
    <property type="entry name" value="Hexapep"/>
    <property type="match status" value="1"/>
</dbReference>
<dbReference type="Pfam" id="PF14602">
    <property type="entry name" value="Hexapep_2"/>
    <property type="match status" value="1"/>
</dbReference>
<name>A0A7C4GEM2_UNCW3</name>